<evidence type="ECO:0000256" key="6">
    <source>
        <dbReference type="ARBA" id="ARBA00023136"/>
    </source>
</evidence>
<dbReference type="GO" id="GO:0005886">
    <property type="term" value="C:plasma membrane"/>
    <property type="evidence" value="ECO:0007669"/>
    <property type="project" value="UniProtKB-SubCell"/>
</dbReference>
<evidence type="ECO:0000256" key="7">
    <source>
        <dbReference type="RuleBase" id="RU363032"/>
    </source>
</evidence>
<gene>
    <name evidence="9" type="ORF">F4Y42_06200</name>
</gene>
<evidence type="ECO:0000256" key="4">
    <source>
        <dbReference type="ARBA" id="ARBA00022692"/>
    </source>
</evidence>
<evidence type="ECO:0000313" key="9">
    <source>
        <dbReference type="EMBL" id="MXY93027.1"/>
    </source>
</evidence>
<dbReference type="PANTHER" id="PTHR30193:SF37">
    <property type="entry name" value="INNER MEMBRANE ABC TRANSPORTER PERMEASE PROTEIN YCJO"/>
    <property type="match status" value="1"/>
</dbReference>
<feature type="domain" description="ABC transmembrane type-1" evidence="8">
    <location>
        <begin position="98"/>
        <end position="319"/>
    </location>
</feature>
<dbReference type="SUPFAM" id="SSF161098">
    <property type="entry name" value="MetI-like"/>
    <property type="match status" value="1"/>
</dbReference>
<proteinExistence type="inferred from homology"/>
<protein>
    <submittedName>
        <fullName evidence="9">Sugar ABC transporter permease</fullName>
    </submittedName>
</protein>
<keyword evidence="4 7" id="KW-0812">Transmembrane</keyword>
<feature type="transmembrane region" description="Helical" evidence="7">
    <location>
        <begin position="184"/>
        <end position="208"/>
    </location>
</feature>
<feature type="transmembrane region" description="Helical" evidence="7">
    <location>
        <begin position="298"/>
        <end position="318"/>
    </location>
</feature>
<feature type="transmembrane region" description="Helical" evidence="7">
    <location>
        <begin position="102"/>
        <end position="123"/>
    </location>
</feature>
<comment type="subcellular location">
    <subcellularLocation>
        <location evidence="1 7">Cell membrane</location>
        <topology evidence="1 7">Multi-pass membrane protein</topology>
    </subcellularLocation>
</comment>
<dbReference type="CDD" id="cd06261">
    <property type="entry name" value="TM_PBP2"/>
    <property type="match status" value="1"/>
</dbReference>
<keyword evidence="3" id="KW-1003">Cell membrane</keyword>
<organism evidence="9">
    <name type="scientific">Caldilineaceae bacterium SB0664_bin_27</name>
    <dbReference type="NCBI Taxonomy" id="2605260"/>
    <lineage>
        <taxon>Bacteria</taxon>
        <taxon>Bacillati</taxon>
        <taxon>Chloroflexota</taxon>
        <taxon>Caldilineae</taxon>
        <taxon>Caldilineales</taxon>
        <taxon>Caldilineaceae</taxon>
    </lineage>
</organism>
<feature type="transmembrane region" description="Helical" evidence="7">
    <location>
        <begin position="35"/>
        <end position="54"/>
    </location>
</feature>
<dbReference type="InterPro" id="IPR051393">
    <property type="entry name" value="ABC_transporter_permease"/>
</dbReference>
<comment type="caution">
    <text evidence="9">The sequence shown here is derived from an EMBL/GenBank/DDBJ whole genome shotgun (WGS) entry which is preliminary data.</text>
</comment>
<evidence type="ECO:0000256" key="5">
    <source>
        <dbReference type="ARBA" id="ARBA00022989"/>
    </source>
</evidence>
<dbReference type="PANTHER" id="PTHR30193">
    <property type="entry name" value="ABC TRANSPORTER PERMEASE PROTEIN"/>
    <property type="match status" value="1"/>
</dbReference>
<keyword evidence="2 7" id="KW-0813">Transport</keyword>
<reference evidence="9" key="1">
    <citation type="submission" date="2019-09" db="EMBL/GenBank/DDBJ databases">
        <title>Characterisation of the sponge microbiome using genome-centric metagenomics.</title>
        <authorList>
            <person name="Engelberts J.P."/>
            <person name="Robbins S.J."/>
            <person name="De Goeij J.M."/>
            <person name="Aranda M."/>
            <person name="Bell S.C."/>
            <person name="Webster N.S."/>
        </authorList>
    </citation>
    <scope>NUCLEOTIDE SEQUENCE</scope>
    <source>
        <strain evidence="9">SB0664_bin_27</strain>
    </source>
</reference>
<dbReference type="InterPro" id="IPR000515">
    <property type="entry name" value="MetI-like"/>
</dbReference>
<dbReference type="AlphaFoldDB" id="A0A6B0YQY5"/>
<evidence type="ECO:0000259" key="8">
    <source>
        <dbReference type="PROSITE" id="PS50928"/>
    </source>
</evidence>
<keyword evidence="5 7" id="KW-1133">Transmembrane helix</keyword>
<accession>A0A6B0YQY5</accession>
<feature type="transmembrane region" description="Helical" evidence="7">
    <location>
        <begin position="229"/>
        <end position="254"/>
    </location>
</feature>
<dbReference type="PROSITE" id="PS50928">
    <property type="entry name" value="ABC_TM1"/>
    <property type="match status" value="1"/>
</dbReference>
<feature type="transmembrane region" description="Helical" evidence="7">
    <location>
        <begin position="135"/>
        <end position="156"/>
    </location>
</feature>
<dbReference type="EMBL" id="VXRG01000053">
    <property type="protein sequence ID" value="MXY93027.1"/>
    <property type="molecule type" value="Genomic_DNA"/>
</dbReference>
<keyword evidence="6 7" id="KW-0472">Membrane</keyword>
<evidence type="ECO:0000256" key="2">
    <source>
        <dbReference type="ARBA" id="ARBA00022448"/>
    </source>
</evidence>
<comment type="similarity">
    <text evidence="7">Belongs to the binding-protein-dependent transport system permease family.</text>
</comment>
<dbReference type="Pfam" id="PF00528">
    <property type="entry name" value="BPD_transp_1"/>
    <property type="match status" value="1"/>
</dbReference>
<evidence type="ECO:0000256" key="3">
    <source>
        <dbReference type="ARBA" id="ARBA00022475"/>
    </source>
</evidence>
<dbReference type="GO" id="GO:0055085">
    <property type="term" value="P:transmembrane transport"/>
    <property type="evidence" value="ECO:0007669"/>
    <property type="project" value="InterPro"/>
</dbReference>
<evidence type="ECO:0000256" key="1">
    <source>
        <dbReference type="ARBA" id="ARBA00004651"/>
    </source>
</evidence>
<dbReference type="Gene3D" id="1.10.3720.10">
    <property type="entry name" value="MetI-like"/>
    <property type="match status" value="1"/>
</dbReference>
<sequence length="329" mass="36728">MSRSPASVHRDQPQRVSRGEPMYFNVLGVRQGQRAMVYGSLLFLVIFYGGFRLWPMAYSIVLSLFNWRGIKPIWEQQFVGLSHYEFALVRDGLVLESLWRTLVFSAELVVISTVLGLFVAVLIRNHRRAQPTLRLAYFLPYIVPAVVSGLLMRVLFQPQFGSVNALLNVVGLPSQPWMASPKSALLTVALVAAWARLGYNVILFLAGLDQIPSDLLDAAKVDGAGAWQTFWRITFPLLMPVMLFVVVTGTIAALQEFGVIYAMTLGSTEVVGGPVRATTVFSILLYLTAFSEVGGFNYSYGATLAVILFLLIFGLTLIQFRVMRTRWEY</sequence>
<dbReference type="InterPro" id="IPR035906">
    <property type="entry name" value="MetI-like_sf"/>
</dbReference>
<name>A0A6B0YQY5_9CHLR</name>